<evidence type="ECO:0000313" key="1">
    <source>
        <dbReference type="EMBL" id="GAA4606712.1"/>
    </source>
</evidence>
<evidence type="ECO:0000313" key="2">
    <source>
        <dbReference type="Proteomes" id="UP001500212"/>
    </source>
</evidence>
<dbReference type="EMBL" id="BAABHJ010000005">
    <property type="protein sequence ID" value="GAA4606712.1"/>
    <property type="molecule type" value="Genomic_DNA"/>
</dbReference>
<comment type="caution">
    <text evidence="1">The sequence shown here is derived from an EMBL/GenBank/DDBJ whole genome shotgun (WGS) entry which is preliminary data.</text>
</comment>
<organism evidence="1 2">
    <name type="scientific">Actinoallomurus liliacearum</name>
    <dbReference type="NCBI Taxonomy" id="1080073"/>
    <lineage>
        <taxon>Bacteria</taxon>
        <taxon>Bacillati</taxon>
        <taxon>Actinomycetota</taxon>
        <taxon>Actinomycetes</taxon>
        <taxon>Streptosporangiales</taxon>
        <taxon>Thermomonosporaceae</taxon>
        <taxon>Actinoallomurus</taxon>
    </lineage>
</organism>
<gene>
    <name evidence="1" type="ORF">GCM10023195_24590</name>
</gene>
<dbReference type="Proteomes" id="UP001500212">
    <property type="component" value="Unassembled WGS sequence"/>
</dbReference>
<keyword evidence="2" id="KW-1185">Reference proteome</keyword>
<evidence type="ECO:0008006" key="3">
    <source>
        <dbReference type="Google" id="ProtNLM"/>
    </source>
</evidence>
<dbReference type="RefSeq" id="WP_345353053.1">
    <property type="nucleotide sequence ID" value="NZ_BAABHJ010000005.1"/>
</dbReference>
<sequence>MSDDSAHERYLLLMACGRLRLKPTTTRDLDRLPRYVVPDDVSPVDLLLAERDDERMLDIASSVGLPTAAPGLE</sequence>
<accession>A0ABP8TF57</accession>
<name>A0ABP8TF57_9ACTN</name>
<reference evidence="2" key="1">
    <citation type="journal article" date="2019" name="Int. J. Syst. Evol. Microbiol.">
        <title>The Global Catalogue of Microorganisms (GCM) 10K type strain sequencing project: providing services to taxonomists for standard genome sequencing and annotation.</title>
        <authorList>
            <consortium name="The Broad Institute Genomics Platform"/>
            <consortium name="The Broad Institute Genome Sequencing Center for Infectious Disease"/>
            <person name="Wu L."/>
            <person name="Ma J."/>
        </authorList>
    </citation>
    <scope>NUCLEOTIDE SEQUENCE [LARGE SCALE GENOMIC DNA]</scope>
    <source>
        <strain evidence="2">JCM 17938</strain>
    </source>
</reference>
<protein>
    <recommendedName>
        <fullName evidence="3">GNAT family N-acetyltransferase</fullName>
    </recommendedName>
</protein>
<proteinExistence type="predicted"/>